<proteinExistence type="inferred from homology"/>
<feature type="compositionally biased region" description="Gly residues" evidence="17">
    <location>
        <begin position="1648"/>
        <end position="1721"/>
    </location>
</feature>
<keyword evidence="7 19" id="KW-0732">Signal</keyword>
<dbReference type="Pfam" id="PF03714">
    <property type="entry name" value="PUD"/>
    <property type="match status" value="2"/>
</dbReference>
<dbReference type="EMBL" id="JBANBB010000001">
    <property type="protein sequence ID" value="MEK0306100.1"/>
    <property type="molecule type" value="Genomic_DNA"/>
</dbReference>
<feature type="compositionally biased region" description="Low complexity" evidence="17">
    <location>
        <begin position="1734"/>
        <end position="1745"/>
    </location>
</feature>
<dbReference type="Gene3D" id="2.60.40.10">
    <property type="entry name" value="Immunoglobulins"/>
    <property type="match status" value="2"/>
</dbReference>
<sequence>MIIQRRISTIRKLAAIGITTAMAVTALALPSQAVPTSGTGNSQTIAQPVDSASAIGGDDVIVIAFQQNWRSVARQCTQVYGPEGVGHVQVSPPQESVVGSQWWTSYQPASYRLDSKLGSEEEFKTMIATCRAAGVGVIADAVINHMAGTFTGGGTRRGTAGSEYDGDGSFPAVPYEEGDFHACKTNVDDYTNADNVQNCRLTGLQDLDTSKPYVQEKLADYLNHLLNLGVEGFRVDAVKHVATQDVKAIKARLAQKSGRPADEIFFEQEVIGGASEAAQTQPANYLDNGKVSEFNFTNHLSVAFSGDITDEARGLSKVGGAGWVPSDKAAVFVTNWDTERSNALTYKKGSRYLLANAFMLAYGYGQPHVYSGYYFDDKDSGAPGATETSVPDVQCPADGSMRSGTWQCAERWTAIRGMIGFHRAVAGTDMRDWKNYDRNVLGFSRGRSGYLAINNGDAPSSQTFHTSLPAGTYCNVYASGDCSDTATVDGSGLMTATVPARSALAVHTGATREGWTGTSRDDPADPDLSRFDQGARPATDTGRTIYYMPSGDWPSVTMRYTVDGWATFRDLAMKDAGHGWKRADVDPKGGRFEYVFSDGLGHWDNPSGGGNYTAGGHWTTVDGHRATPGIPEELRPYHPRTRVVVHYKPADEMKRGIYMWGTDKDGNAIAGAHHAFTGEDGWGQVFDTTLDGAYDAGKISFIVTDAQWNKVGGDRSLNASDGTAEVWVDGSHPDRTLSQAPAGQAKTPSSVDVTIHYHRPADDYASGDGSKAWDVWGWSDSANGAAHPFSAHDGYGLIARYHVNGSRPSFKIRYGGDAWEASDPDVDRSIPQTAMTMRADGTASAEIWLVQGDPTVYTNGSLLVTRKSITRADMSAFRTISVRLNAPAEGIDAGDVRLTDEGAGGPAVTAVRVDGYLLTITTADDLDVTKPYKVKVAGFGSAVIHLGAVVRSDEFDRRFAYTGDDLGARTHGGRTVIKVWAPTAVQVALNVYAALDNTAPADGRPLAMAPSERGVWSATVDRTDFAYDFTLTFADGTVNQSVDPYARASTVNGLRSVALQDGDTEVEGSDKRMKPFGPATDAVIAETDIRDFSIRPDSGVSAERRGRYLGMVQTGTKTDKGAVSGLDYVKRLGITHVQIMPMYDYGSVDETGDLSYDPQNTHGTTGAQNWGYDPVNYNVPEGSYSSDPTRPQVRIKEVKQMVKGLHDQGIRVIMDVVYNHVQDPSSHAFERTVPGYYFRRDREGNLVNNSGVGNDTASERAMMRKYIVDSVTYWAGNYNLDGFRFDLMGLLDLETMKEVRAALDKIDPSIIVLGEGWDMNTTMDKARMTIQANAHELSPARGDNGVAFFNDSIRDALKGSVFDDRSTGFISGDVDAPGHEGRERLIARNLMACSSGGGEEAGGTACSAGARYGSPGQVVQYAEIHDNLTLYDKLVKSLPRRQGQDEEEYRQEIRARARLADSVVMLSQGMPAIQLGQEFLRTKGGDGNSYRSGDAVNAIDWDRSQQEGDTVAYMRGLVALRRRIPALRLSTYGQIARQMTVIRQDHGVVAYRLEDGDHTYVVVINANEEATRVTQVPAGEYTRLVSEGRVLALPAGEGALPQASPSARAAGDRLSELVGAEGYMAPALSATVLKAGAPDPGDEPIEPGDGGDPGHPGGGGEPGDGGDPGHPGGGGEPGDGGDPGHPGGGGEPGDGGDPGHPGGGGEPGDGGDPSHPGGGTSSGDDHQGDKPQTGGSHASGPHSSSEPVPGRGRGRDGDAGHREDPVHDGPLPSTGTSIAVPILFALLAVVGGAILLSPRISSIRMMRH</sequence>
<evidence type="ECO:0000256" key="9">
    <source>
        <dbReference type="ARBA" id="ARBA00022837"/>
    </source>
</evidence>
<evidence type="ECO:0000256" key="17">
    <source>
        <dbReference type="SAM" id="MobiDB-lite"/>
    </source>
</evidence>
<evidence type="ECO:0000256" key="18">
    <source>
        <dbReference type="SAM" id="Phobius"/>
    </source>
</evidence>
<dbReference type="InterPro" id="IPR006047">
    <property type="entry name" value="GH13_cat_dom"/>
</dbReference>
<organism evidence="23 24">
    <name type="scientific">Bifidobacterium favimelis</name>
    <dbReference type="NCBI Taxonomy" id="3122979"/>
    <lineage>
        <taxon>Bacteria</taxon>
        <taxon>Bacillati</taxon>
        <taxon>Actinomycetota</taxon>
        <taxon>Actinomycetes</taxon>
        <taxon>Bifidobacteriales</taxon>
        <taxon>Bifidobacteriaceae</taxon>
        <taxon>Bifidobacterium</taxon>
    </lineage>
</organism>
<dbReference type="NCBIfam" id="TIGR02104">
    <property type="entry name" value="pulA_typeI"/>
    <property type="match status" value="1"/>
</dbReference>
<evidence type="ECO:0000256" key="5">
    <source>
        <dbReference type="ARBA" id="ARBA00017303"/>
    </source>
</evidence>
<evidence type="ECO:0000256" key="12">
    <source>
        <dbReference type="ARBA" id="ARBA00024062"/>
    </source>
</evidence>
<dbReference type="EC" id="3.2.1.1" evidence="4"/>
<feature type="region of interest" description="Disordered" evidence="17">
    <location>
        <begin position="512"/>
        <end position="537"/>
    </location>
</feature>
<evidence type="ECO:0000256" key="10">
    <source>
        <dbReference type="ARBA" id="ARBA00023295"/>
    </source>
</evidence>
<evidence type="ECO:0000256" key="4">
    <source>
        <dbReference type="ARBA" id="ARBA00012595"/>
    </source>
</evidence>
<dbReference type="InterPro" id="IPR011840">
    <property type="entry name" value="PulA_typeI"/>
</dbReference>
<dbReference type="InterPro" id="IPR017853">
    <property type="entry name" value="GH"/>
</dbReference>
<evidence type="ECO:0000256" key="1">
    <source>
        <dbReference type="ARBA" id="ARBA00000548"/>
    </source>
</evidence>
<dbReference type="Gene3D" id="3.20.20.80">
    <property type="entry name" value="Glycosidases"/>
    <property type="match status" value="2"/>
</dbReference>
<dbReference type="SUPFAM" id="SSF51011">
    <property type="entry name" value="Glycosyl hydrolase domain"/>
    <property type="match status" value="1"/>
</dbReference>
<accession>A0ABU8ZLH8</accession>
<dbReference type="InterPro" id="IPR006046">
    <property type="entry name" value="Alpha_amylase"/>
</dbReference>
<evidence type="ECO:0000256" key="3">
    <source>
        <dbReference type="ARBA" id="ARBA00008061"/>
    </source>
</evidence>
<dbReference type="RefSeq" id="WP_340468637.1">
    <property type="nucleotide sequence ID" value="NZ_JBANBB010000001.1"/>
</dbReference>
<dbReference type="CDD" id="cd11341">
    <property type="entry name" value="AmyAc_Pullulanase_LD-like"/>
    <property type="match status" value="1"/>
</dbReference>
<evidence type="ECO:0000313" key="23">
    <source>
        <dbReference type="EMBL" id="MEK0306100.1"/>
    </source>
</evidence>
<keyword evidence="6" id="KW-0479">Metal-binding</keyword>
<comment type="catalytic activity">
    <reaction evidence="11">
        <text>Hydrolysis of (1-&gt;6)-alpha-D-glucosidic linkages in pullulan, amylopectin and glycogen, and in the alpha- and beta-limit dextrins of amylopectin and glycogen.</text>
        <dbReference type="EC" id="3.2.1.41"/>
    </reaction>
</comment>
<dbReference type="InterPro" id="IPR004193">
    <property type="entry name" value="Glyco_hydro_13_N"/>
</dbReference>
<feature type="signal peptide" evidence="19">
    <location>
        <begin position="1"/>
        <end position="33"/>
    </location>
</feature>
<dbReference type="InterPro" id="IPR031319">
    <property type="entry name" value="A-amylase_C"/>
</dbReference>
<dbReference type="Proteomes" id="UP001373159">
    <property type="component" value="Unassembled WGS sequence"/>
</dbReference>
<feature type="domain" description="Carbohydrate binding module family 25" evidence="22">
    <location>
        <begin position="542"/>
        <end position="617"/>
    </location>
</feature>
<feature type="chain" id="PRO_5045373692" description="Alpha-amylase" evidence="19">
    <location>
        <begin position="34"/>
        <end position="1808"/>
    </location>
</feature>
<evidence type="ECO:0000256" key="15">
    <source>
        <dbReference type="ARBA" id="ARBA00031076"/>
    </source>
</evidence>
<feature type="compositionally biased region" description="Basic and acidic residues" evidence="17">
    <location>
        <begin position="519"/>
        <end position="530"/>
    </location>
</feature>
<evidence type="ECO:0000256" key="6">
    <source>
        <dbReference type="ARBA" id="ARBA00022723"/>
    </source>
</evidence>
<evidence type="ECO:0000256" key="2">
    <source>
        <dbReference type="ARBA" id="ARBA00001913"/>
    </source>
</evidence>
<feature type="domain" description="Alpha-amylase C-terminal" evidence="20">
    <location>
        <begin position="431"/>
        <end position="511"/>
    </location>
</feature>
<comment type="catalytic activity">
    <reaction evidence="1">
        <text>Endohydrolysis of (1-&gt;4)-alpha-D-glucosidic linkages in polysaccharides containing three or more (1-&gt;4)-alpha-linked D-glucose units.</text>
        <dbReference type="EC" id="3.2.1.1"/>
    </reaction>
</comment>
<feature type="domain" description="Glycosyl hydrolase family 13 catalytic" evidence="21">
    <location>
        <begin position="59"/>
        <end position="422"/>
    </location>
</feature>
<evidence type="ECO:0000313" key="24">
    <source>
        <dbReference type="Proteomes" id="UP001373159"/>
    </source>
</evidence>
<dbReference type="SUPFAM" id="SSF51445">
    <property type="entry name" value="(Trans)glycosidases"/>
    <property type="match status" value="2"/>
</dbReference>
<dbReference type="InterPro" id="IPR013780">
    <property type="entry name" value="Glyco_hydro_b"/>
</dbReference>
<dbReference type="CDD" id="cd11317">
    <property type="entry name" value="AmyAc_bac_euk_AmyA"/>
    <property type="match status" value="1"/>
</dbReference>
<keyword evidence="8 23" id="KW-0378">Hydrolase</keyword>
<dbReference type="SUPFAM" id="SSF81296">
    <property type="entry name" value="E set domains"/>
    <property type="match status" value="1"/>
</dbReference>
<keyword evidence="18" id="KW-1133">Transmembrane helix</keyword>
<dbReference type="SMART" id="SM00632">
    <property type="entry name" value="Aamy_C"/>
    <property type="match status" value="1"/>
</dbReference>
<dbReference type="Gene3D" id="2.60.40.1110">
    <property type="match status" value="2"/>
</dbReference>
<dbReference type="CDD" id="cd10315">
    <property type="entry name" value="CBM41_pullulanase"/>
    <property type="match status" value="2"/>
</dbReference>
<dbReference type="CDD" id="cd02860">
    <property type="entry name" value="E_set_Pullulanase"/>
    <property type="match status" value="1"/>
</dbReference>
<evidence type="ECO:0000256" key="7">
    <source>
        <dbReference type="ARBA" id="ARBA00022729"/>
    </source>
</evidence>
<dbReference type="GO" id="GO:0051060">
    <property type="term" value="F:pullulanase activity"/>
    <property type="evidence" value="ECO:0007669"/>
    <property type="project" value="UniProtKB-EC"/>
</dbReference>
<dbReference type="SUPFAM" id="SSF49452">
    <property type="entry name" value="Starch-binding domain-like"/>
    <property type="match status" value="2"/>
</dbReference>
<evidence type="ECO:0000259" key="20">
    <source>
        <dbReference type="SMART" id="SM00632"/>
    </source>
</evidence>
<evidence type="ECO:0000256" key="13">
    <source>
        <dbReference type="ARBA" id="ARBA00029618"/>
    </source>
</evidence>
<dbReference type="PRINTS" id="PR00110">
    <property type="entry name" value="ALPHAAMYLASE"/>
</dbReference>
<comment type="caution">
    <text evidence="23">The sequence shown here is derived from an EMBL/GenBank/DDBJ whole genome shotgun (WGS) entry which is preliminary data.</text>
</comment>
<dbReference type="Pfam" id="PF02922">
    <property type="entry name" value="CBM_48"/>
    <property type="match status" value="1"/>
</dbReference>
<dbReference type="InterPro" id="IPR013783">
    <property type="entry name" value="Ig-like_fold"/>
</dbReference>
<evidence type="ECO:0000259" key="22">
    <source>
        <dbReference type="SMART" id="SM01066"/>
    </source>
</evidence>
<dbReference type="InterPro" id="IPR005323">
    <property type="entry name" value="CBM41_pullulanase"/>
</dbReference>
<reference evidence="23 24" key="1">
    <citation type="submission" date="2024-02" db="EMBL/GenBank/DDBJ databases">
        <title>Bifidobacterium honeyensis sp. nov., isolated from the comb honey.</title>
        <authorList>
            <person name="Liu W."/>
            <person name="Li Y."/>
        </authorList>
    </citation>
    <scope>NUCLEOTIDE SEQUENCE [LARGE SCALE GENOMIC DNA]</scope>
    <source>
        <strain evidence="23 24">IMAU50988</strain>
    </source>
</reference>
<dbReference type="InterPro" id="IPR014756">
    <property type="entry name" value="Ig_E-set"/>
</dbReference>
<dbReference type="SMART" id="SM00642">
    <property type="entry name" value="Aamy"/>
    <property type="match status" value="1"/>
</dbReference>
<evidence type="ECO:0000256" key="14">
    <source>
        <dbReference type="ARBA" id="ARBA00030238"/>
    </source>
</evidence>
<dbReference type="InterPro" id="IPR005085">
    <property type="entry name" value="CBM25"/>
</dbReference>
<dbReference type="Gene3D" id="2.60.40.1180">
    <property type="entry name" value="Golgi alpha-mannosidase II"/>
    <property type="match status" value="1"/>
</dbReference>
<comment type="similarity">
    <text evidence="3 16">Belongs to the glycosyl hydrolase 13 family.</text>
</comment>
<keyword evidence="18" id="KW-0472">Membrane</keyword>
<name>A0ABU8ZLH8_9BIFI</name>
<keyword evidence="24" id="KW-1185">Reference proteome</keyword>
<protein>
    <recommendedName>
        <fullName evidence="5">Alpha-amylase</fullName>
        <ecNumber evidence="4">3.2.1.1</ecNumber>
        <ecNumber evidence="12">3.2.1.41</ecNumber>
    </recommendedName>
    <alternativeName>
        <fullName evidence="14">1,4-alpha-D-glucan glucanohydrolase</fullName>
    </alternativeName>
    <alternativeName>
        <fullName evidence="13">Alpha-dextrin endo-1,6-alpha-glucosidase</fullName>
    </alternativeName>
    <alternativeName>
        <fullName evidence="15">Pullulan 6-glucanohydrolase</fullName>
    </alternativeName>
</protein>
<dbReference type="EC" id="3.2.1.41" evidence="12"/>
<dbReference type="SMART" id="SM01066">
    <property type="entry name" value="CBM_25"/>
    <property type="match status" value="1"/>
</dbReference>
<evidence type="ECO:0000259" key="21">
    <source>
        <dbReference type="SMART" id="SM00642"/>
    </source>
</evidence>
<comment type="cofactor">
    <cofactor evidence="2">
        <name>Ca(2+)</name>
        <dbReference type="ChEBI" id="CHEBI:29108"/>
    </cofactor>
</comment>
<dbReference type="InterPro" id="IPR006048">
    <property type="entry name" value="A-amylase/branching_C"/>
</dbReference>
<feature type="compositionally biased region" description="Basic and acidic residues" evidence="17">
    <location>
        <begin position="1753"/>
        <end position="1767"/>
    </location>
</feature>
<keyword evidence="10 23" id="KW-0326">Glycosidase</keyword>
<dbReference type="PANTHER" id="PTHR43002">
    <property type="entry name" value="GLYCOGEN DEBRANCHING ENZYME"/>
    <property type="match status" value="1"/>
</dbReference>
<evidence type="ECO:0000256" key="19">
    <source>
        <dbReference type="SAM" id="SignalP"/>
    </source>
</evidence>
<dbReference type="Pfam" id="PF00128">
    <property type="entry name" value="Alpha-amylase"/>
    <property type="match status" value="2"/>
</dbReference>
<keyword evidence="18" id="KW-0812">Transmembrane</keyword>
<evidence type="ECO:0000256" key="11">
    <source>
        <dbReference type="ARBA" id="ARBA00023965"/>
    </source>
</evidence>
<dbReference type="InterPro" id="IPR013784">
    <property type="entry name" value="Carb-bd-like_fold"/>
</dbReference>
<gene>
    <name evidence="23" type="primary">pulA</name>
    <name evidence="23" type="ORF">V8P97_01225</name>
</gene>
<evidence type="ECO:0000256" key="8">
    <source>
        <dbReference type="ARBA" id="ARBA00022801"/>
    </source>
</evidence>
<feature type="transmembrane region" description="Helical" evidence="18">
    <location>
        <begin position="1778"/>
        <end position="1797"/>
    </location>
</feature>
<feature type="region of interest" description="Disordered" evidence="17">
    <location>
        <begin position="1634"/>
        <end position="1773"/>
    </location>
</feature>
<dbReference type="Pfam" id="PF02806">
    <property type="entry name" value="Alpha-amylase_C"/>
    <property type="match status" value="1"/>
</dbReference>
<keyword evidence="9" id="KW-0106">Calcium</keyword>
<evidence type="ECO:0000256" key="16">
    <source>
        <dbReference type="RuleBase" id="RU003615"/>
    </source>
</evidence>